<reference evidence="1 2" key="1">
    <citation type="submission" date="2012-05" db="EMBL/GenBank/DDBJ databases">
        <authorList>
            <person name="Weinstock G."/>
            <person name="Sodergren E."/>
            <person name="Lobos E.A."/>
            <person name="Fulton L."/>
            <person name="Fulton R."/>
            <person name="Courtney L."/>
            <person name="Fronick C."/>
            <person name="O'Laughlin M."/>
            <person name="Godfrey J."/>
            <person name="Wilson R.M."/>
            <person name="Miner T."/>
            <person name="Farmer C."/>
            <person name="Delehaunty K."/>
            <person name="Cordes M."/>
            <person name="Minx P."/>
            <person name="Tomlinson C."/>
            <person name="Chen J."/>
            <person name="Wollam A."/>
            <person name="Pepin K.H."/>
            <person name="Bhonagiri V."/>
            <person name="Zhang X."/>
            <person name="Suruliraj S."/>
            <person name="Warren W."/>
            <person name="Mitreva M."/>
            <person name="Mardis E.R."/>
            <person name="Wilson R.K."/>
        </authorList>
    </citation>
    <scope>NUCLEOTIDE SEQUENCE [LARGE SCALE GENOMIC DNA]</scope>
    <source>
        <strain evidence="1 2">F0055</strain>
    </source>
</reference>
<dbReference type="AlphaFoldDB" id="L1NIY2"/>
<dbReference type="EMBL" id="AMEP01000040">
    <property type="protein sequence ID" value="EKY03162.1"/>
    <property type="molecule type" value="Genomic_DNA"/>
</dbReference>
<accession>L1NIY2</accession>
<feature type="non-terminal residue" evidence="1">
    <location>
        <position position="141"/>
    </location>
</feature>
<evidence type="ECO:0000313" key="1">
    <source>
        <dbReference type="EMBL" id="EKY03162.1"/>
    </source>
</evidence>
<dbReference type="Proteomes" id="UP000010433">
    <property type="component" value="Unassembled WGS sequence"/>
</dbReference>
<protein>
    <submittedName>
        <fullName evidence="1">Uncharacterized protein</fullName>
    </submittedName>
</protein>
<name>L1NIY2_9BACT</name>
<proteinExistence type="predicted"/>
<organism evidence="1 2">
    <name type="scientific">Hoylesella saccharolytica F0055</name>
    <dbReference type="NCBI Taxonomy" id="1127699"/>
    <lineage>
        <taxon>Bacteria</taxon>
        <taxon>Pseudomonadati</taxon>
        <taxon>Bacteroidota</taxon>
        <taxon>Bacteroidia</taxon>
        <taxon>Bacteroidales</taxon>
        <taxon>Prevotellaceae</taxon>
        <taxon>Hoylesella</taxon>
    </lineage>
</organism>
<keyword evidence="2" id="KW-1185">Reference proteome</keyword>
<dbReference type="OrthoDB" id="1070184at2"/>
<sequence>MNKQLFNFASVPPTWAICFNDSCPIKKTCMRYFVGKNLPADQTNGPSVYPNALQKESCRHFIEKRIIRAAWGFNQLFLNVKRVDDTPLRNEIKQYLGGHGTYYRYMHGECTLTPQQQQWILNLFRRYGYTENLAFDNYTDR</sequence>
<gene>
    <name evidence="1" type="ORF">HMPREF9151_00469</name>
</gene>
<dbReference type="InterPro" id="IPR045724">
    <property type="entry name" value="DUF6078"/>
</dbReference>
<dbReference type="RefSeq" id="WP_009161640.1">
    <property type="nucleotide sequence ID" value="NZ_KB290973.1"/>
</dbReference>
<dbReference type="Pfam" id="PF19555">
    <property type="entry name" value="DUF6078"/>
    <property type="match status" value="1"/>
</dbReference>
<comment type="caution">
    <text evidence="1">The sequence shown here is derived from an EMBL/GenBank/DDBJ whole genome shotgun (WGS) entry which is preliminary data.</text>
</comment>
<dbReference type="HOGENOM" id="CLU_115284_1_0_10"/>
<evidence type="ECO:0000313" key="2">
    <source>
        <dbReference type="Proteomes" id="UP000010433"/>
    </source>
</evidence>